<evidence type="ECO:0000313" key="4">
    <source>
        <dbReference type="EMBL" id="MBI3127324.1"/>
    </source>
</evidence>
<sequence>MPPIRIAIAGVGNCASSLLQGLEFYRHNPEAGTGLMHRDLGGYGPEDIRPVAAFDIDVRKVGRPLHEAIFAPPNCTKIFWKKLPDYGVRVEMGPILDGVAPHMAEFHPDQTFVPAEADPADVAGILRKSGAEVLLNYMPVGSEEAARFYAEAALGAGISFINCMPVFIVSDPAFAARFAKAGIPVAGDDLKAQLGATILHRTLVKLFSDRGVKVKRTYQLNTGGNTDFLNMLERSRLKSKKISKTSSVQSQLPEPLPAENIHIGPSDFVPWQKDNKICFLRIEGEGFGGVPLELEARLSVEDSPNSAGVLIDAIRLVQLARDRGEAGPLYPVSAYLMKHPPVQMADERARQMIEAFIAGEIQASQPLEGASLNGNGNGHPSAAEENHPPLSL</sequence>
<gene>
    <name evidence="4" type="ORF">HYZ11_06945</name>
</gene>
<evidence type="ECO:0000256" key="2">
    <source>
        <dbReference type="SAM" id="MobiDB-lite"/>
    </source>
</evidence>
<dbReference type="InterPro" id="IPR002587">
    <property type="entry name" value="Myo-inos-1-P_Synthase"/>
</dbReference>
<dbReference type="Proteomes" id="UP000782312">
    <property type="component" value="Unassembled WGS sequence"/>
</dbReference>
<proteinExistence type="inferred from homology"/>
<reference evidence="4" key="1">
    <citation type="submission" date="2020-07" db="EMBL/GenBank/DDBJ databases">
        <title>Huge and variable diversity of episymbiotic CPR bacteria and DPANN archaea in groundwater ecosystems.</title>
        <authorList>
            <person name="He C.Y."/>
            <person name="Keren R."/>
            <person name="Whittaker M."/>
            <person name="Farag I.F."/>
            <person name="Doudna J."/>
            <person name="Cate J.H.D."/>
            <person name="Banfield J.F."/>
        </authorList>
    </citation>
    <scope>NUCLEOTIDE SEQUENCE</scope>
    <source>
        <strain evidence="4">NC_groundwater_763_Ag_S-0.2um_68_21</strain>
    </source>
</reference>
<dbReference type="PIRSF" id="PIRSF015578">
    <property type="entry name" value="Myoinos-ppht_syn"/>
    <property type="match status" value="1"/>
</dbReference>
<organism evidence="4 5">
    <name type="scientific">Tectimicrobiota bacterium</name>
    <dbReference type="NCBI Taxonomy" id="2528274"/>
    <lineage>
        <taxon>Bacteria</taxon>
        <taxon>Pseudomonadati</taxon>
        <taxon>Nitrospinota/Tectimicrobiota group</taxon>
        <taxon>Candidatus Tectimicrobiota</taxon>
    </lineage>
</organism>
<dbReference type="SUPFAM" id="SSF51735">
    <property type="entry name" value="NAD(P)-binding Rossmann-fold domains"/>
    <property type="match status" value="1"/>
</dbReference>
<comment type="similarity">
    <text evidence="1">Belongs to the myo-inositol 1-phosphate synthase family.</text>
</comment>
<dbReference type="Gene3D" id="3.30.360.10">
    <property type="entry name" value="Dihydrodipicolinate Reductase, domain 2"/>
    <property type="match status" value="1"/>
</dbReference>
<dbReference type="EMBL" id="JACPUR010000017">
    <property type="protein sequence ID" value="MBI3127324.1"/>
    <property type="molecule type" value="Genomic_DNA"/>
</dbReference>
<evidence type="ECO:0000313" key="5">
    <source>
        <dbReference type="Proteomes" id="UP000782312"/>
    </source>
</evidence>
<evidence type="ECO:0000259" key="3">
    <source>
        <dbReference type="Pfam" id="PF01658"/>
    </source>
</evidence>
<protein>
    <submittedName>
        <fullName evidence="4">Inositol-3-phosphate synthase</fullName>
    </submittedName>
</protein>
<dbReference type="Gene3D" id="3.40.50.720">
    <property type="entry name" value="NAD(P)-binding Rossmann-like Domain"/>
    <property type="match status" value="1"/>
</dbReference>
<dbReference type="Pfam" id="PF01658">
    <property type="entry name" value="Inos-1-P_synth"/>
    <property type="match status" value="1"/>
</dbReference>
<accession>A0A932I136</accession>
<dbReference type="SUPFAM" id="SSF55347">
    <property type="entry name" value="Glyceraldehyde-3-phosphate dehydrogenase-like, C-terminal domain"/>
    <property type="match status" value="1"/>
</dbReference>
<evidence type="ECO:0000256" key="1">
    <source>
        <dbReference type="ARBA" id="ARBA00010813"/>
    </source>
</evidence>
<dbReference type="InterPro" id="IPR052199">
    <property type="entry name" value="MIPS"/>
</dbReference>
<dbReference type="GO" id="GO:0006021">
    <property type="term" value="P:inositol biosynthetic process"/>
    <property type="evidence" value="ECO:0007669"/>
    <property type="project" value="InterPro"/>
</dbReference>
<feature type="compositionally biased region" description="Basic and acidic residues" evidence="2">
    <location>
        <begin position="382"/>
        <end position="392"/>
    </location>
</feature>
<dbReference type="InterPro" id="IPR013021">
    <property type="entry name" value="Myo-inos-1-P_Synthase_GAPDH"/>
</dbReference>
<dbReference type="GO" id="GO:0008654">
    <property type="term" value="P:phospholipid biosynthetic process"/>
    <property type="evidence" value="ECO:0007669"/>
    <property type="project" value="InterPro"/>
</dbReference>
<comment type="caution">
    <text evidence="4">The sequence shown here is derived from an EMBL/GenBank/DDBJ whole genome shotgun (WGS) entry which is preliminary data.</text>
</comment>
<name>A0A932I136_UNCTE</name>
<feature type="region of interest" description="Disordered" evidence="2">
    <location>
        <begin position="367"/>
        <end position="392"/>
    </location>
</feature>
<dbReference type="InterPro" id="IPR036291">
    <property type="entry name" value="NAD(P)-bd_dom_sf"/>
</dbReference>
<dbReference type="PANTHER" id="PTHR43125:SF1">
    <property type="entry name" value="INOSITOL-3-PHOSPHATE SYNTHASE"/>
    <property type="match status" value="1"/>
</dbReference>
<dbReference type="AlphaFoldDB" id="A0A932I136"/>
<dbReference type="PANTHER" id="PTHR43125">
    <property type="entry name" value="INOSITOL-3-PHOSPHATE SYNTHASE"/>
    <property type="match status" value="1"/>
</dbReference>
<feature type="domain" description="Myo-inositol-1-phosphate synthase GAPDH-like" evidence="3">
    <location>
        <begin position="195"/>
        <end position="303"/>
    </location>
</feature>
<dbReference type="GO" id="GO:0004512">
    <property type="term" value="F:inositol-3-phosphate synthase activity"/>
    <property type="evidence" value="ECO:0007669"/>
    <property type="project" value="InterPro"/>
</dbReference>